<dbReference type="AlphaFoldDB" id="A0A1U1BJA3"/>
<protein>
    <submittedName>
        <fullName evidence="1">Uncharacterized protein</fullName>
    </submittedName>
</protein>
<accession>A0A1U1BJA3</accession>
<dbReference type="EMBL" id="FVGW01000015">
    <property type="protein sequence ID" value="SKM81631.1"/>
    <property type="molecule type" value="Genomic_DNA"/>
</dbReference>
<sequence>MGGTTRFRRKAQGSLQAERLADHTLSLGSQVQIGAGRLNATVVEVIPTCRVQLPDGGWLVLEAGQIRGGVRP</sequence>
<proteinExistence type="predicted"/>
<gene>
    <name evidence="1" type="ORF">SAMEA2259716_05182</name>
</gene>
<evidence type="ECO:0000313" key="1">
    <source>
        <dbReference type="EMBL" id="SKM81631.1"/>
    </source>
</evidence>
<evidence type="ECO:0000313" key="2">
    <source>
        <dbReference type="Proteomes" id="UP000190074"/>
    </source>
</evidence>
<name>A0A1U1BJA3_9MYCO</name>
<organism evidence="1 2">
    <name type="scientific">Mycobacteroides abscessus subsp. massiliense</name>
    <dbReference type="NCBI Taxonomy" id="1962118"/>
    <lineage>
        <taxon>Bacteria</taxon>
        <taxon>Bacillati</taxon>
        <taxon>Actinomycetota</taxon>
        <taxon>Actinomycetes</taxon>
        <taxon>Mycobacteriales</taxon>
        <taxon>Mycobacteriaceae</taxon>
        <taxon>Mycobacteroides</taxon>
        <taxon>Mycobacteroides abscessus</taxon>
    </lineage>
</organism>
<dbReference type="Proteomes" id="UP000190074">
    <property type="component" value="Unassembled WGS sequence"/>
</dbReference>
<reference evidence="1 2" key="1">
    <citation type="submission" date="2016-11" db="EMBL/GenBank/DDBJ databases">
        <authorList>
            <consortium name="Pathogen Informatics"/>
        </authorList>
    </citation>
    <scope>NUCLEOTIDE SEQUENCE [LARGE SCALE GENOMIC DNA]</scope>
    <source>
        <strain evidence="1 2">911</strain>
    </source>
</reference>